<organism evidence="1 2">
    <name type="scientific">Cuscuta epithymum</name>
    <dbReference type="NCBI Taxonomy" id="186058"/>
    <lineage>
        <taxon>Eukaryota</taxon>
        <taxon>Viridiplantae</taxon>
        <taxon>Streptophyta</taxon>
        <taxon>Embryophyta</taxon>
        <taxon>Tracheophyta</taxon>
        <taxon>Spermatophyta</taxon>
        <taxon>Magnoliopsida</taxon>
        <taxon>eudicotyledons</taxon>
        <taxon>Gunneridae</taxon>
        <taxon>Pentapetalae</taxon>
        <taxon>asterids</taxon>
        <taxon>lamiids</taxon>
        <taxon>Solanales</taxon>
        <taxon>Convolvulaceae</taxon>
        <taxon>Cuscuteae</taxon>
        <taxon>Cuscuta</taxon>
        <taxon>Cuscuta subgen. Cuscuta</taxon>
    </lineage>
</organism>
<comment type="caution">
    <text evidence="1">The sequence shown here is derived from an EMBL/GenBank/DDBJ whole genome shotgun (WGS) entry which is preliminary data.</text>
</comment>
<protein>
    <submittedName>
        <fullName evidence="1">Uncharacterized protein</fullName>
    </submittedName>
</protein>
<dbReference type="Proteomes" id="UP001152523">
    <property type="component" value="Unassembled WGS sequence"/>
</dbReference>
<evidence type="ECO:0000313" key="2">
    <source>
        <dbReference type="Proteomes" id="UP001152523"/>
    </source>
</evidence>
<evidence type="ECO:0000313" key="1">
    <source>
        <dbReference type="EMBL" id="CAH9104784.1"/>
    </source>
</evidence>
<reference evidence="1" key="1">
    <citation type="submission" date="2022-07" db="EMBL/GenBank/DDBJ databases">
        <authorList>
            <person name="Macas J."/>
            <person name="Novak P."/>
            <person name="Neumann P."/>
        </authorList>
    </citation>
    <scope>NUCLEOTIDE SEQUENCE</scope>
</reference>
<gene>
    <name evidence="1" type="ORF">CEPIT_LOCUS16907</name>
</gene>
<sequence>MFDTSRNYTPNQTSRFSPFFILPFLQFPSQFDVTCSENLGLRELCIPFPSSLLSIRPSYQFPDLHRLFPTMETIDNIYGFQHQRRLLHLQPGLSPSPSSFRTL</sequence>
<proteinExistence type="predicted"/>
<keyword evidence="2" id="KW-1185">Reference proteome</keyword>
<name>A0AAV0DR17_9ASTE</name>
<dbReference type="AlphaFoldDB" id="A0AAV0DR17"/>
<accession>A0AAV0DR17</accession>
<dbReference type="EMBL" id="CAMAPF010000128">
    <property type="protein sequence ID" value="CAH9104784.1"/>
    <property type="molecule type" value="Genomic_DNA"/>
</dbReference>